<organism evidence="1 2">
    <name type="scientific">Bonamia ostreae</name>
    <dbReference type="NCBI Taxonomy" id="126728"/>
    <lineage>
        <taxon>Eukaryota</taxon>
        <taxon>Sar</taxon>
        <taxon>Rhizaria</taxon>
        <taxon>Endomyxa</taxon>
        <taxon>Ascetosporea</taxon>
        <taxon>Haplosporida</taxon>
        <taxon>Bonamia</taxon>
    </lineage>
</organism>
<dbReference type="EMBL" id="JBDODL010003185">
    <property type="protein sequence ID" value="MES1922602.1"/>
    <property type="molecule type" value="Genomic_DNA"/>
</dbReference>
<proteinExistence type="predicted"/>
<sequence length="256" mass="26983">KALSDEQKKRAKELKKEIEKEARANWNKRDRDSQQRIADISALESKTSPTTQFMAGLVSAFGGDVSTKKTQEFIQSRPDLESYFPETQDNIASAKTQAPGTYMAGRVGGELAQYAGAAKALGAIPKVGAALKSGSAAKRIGAASAVALPVDIAQAGLRAETPKEFAQELALNVGLGVAGGAAVEGVGAGVRALRGAGVRLPRARRPVAEAVPETPTVSPENRTVREYVSEARGILKRKFVDAGDTVNKIAKITKDK</sequence>
<keyword evidence="2" id="KW-1185">Reference proteome</keyword>
<reference evidence="1 2" key="1">
    <citation type="journal article" date="2024" name="BMC Biol.">
        <title>Comparative genomics of Ascetosporea gives new insight into the evolutionary basis for animal parasitism in Rhizaria.</title>
        <authorList>
            <person name="Hiltunen Thoren M."/>
            <person name="Onut-Brannstrom I."/>
            <person name="Alfjorden A."/>
            <person name="Peckova H."/>
            <person name="Swords F."/>
            <person name="Hooper C."/>
            <person name="Holzer A.S."/>
            <person name="Bass D."/>
            <person name="Burki F."/>
        </authorList>
    </citation>
    <scope>NUCLEOTIDE SEQUENCE [LARGE SCALE GENOMIC DNA]</scope>
    <source>
        <strain evidence="1">20-A016</strain>
    </source>
</reference>
<evidence type="ECO:0000313" key="2">
    <source>
        <dbReference type="Proteomes" id="UP001439008"/>
    </source>
</evidence>
<comment type="caution">
    <text evidence="1">The sequence shown here is derived from an EMBL/GenBank/DDBJ whole genome shotgun (WGS) entry which is preliminary data.</text>
</comment>
<gene>
    <name evidence="1" type="ORF">MHBO_004117</name>
</gene>
<protein>
    <submittedName>
        <fullName evidence="1">Uncharacterized protein</fullName>
    </submittedName>
</protein>
<accession>A0ABV2ASI7</accession>
<feature type="non-terminal residue" evidence="1">
    <location>
        <position position="1"/>
    </location>
</feature>
<dbReference type="Proteomes" id="UP001439008">
    <property type="component" value="Unassembled WGS sequence"/>
</dbReference>
<name>A0ABV2ASI7_9EUKA</name>
<evidence type="ECO:0000313" key="1">
    <source>
        <dbReference type="EMBL" id="MES1922602.1"/>
    </source>
</evidence>
<feature type="non-terminal residue" evidence="1">
    <location>
        <position position="256"/>
    </location>
</feature>